<dbReference type="InterPro" id="IPR001870">
    <property type="entry name" value="B30.2/SPRY"/>
</dbReference>
<evidence type="ECO:0000313" key="5">
    <source>
        <dbReference type="Proteomes" id="UP000654370"/>
    </source>
</evidence>
<dbReference type="CDD" id="cd12909">
    <property type="entry name" value="SPRY_RanBP9_10"/>
    <property type="match status" value="1"/>
</dbReference>
<dbReference type="InterPro" id="IPR003877">
    <property type="entry name" value="SPRY_dom"/>
</dbReference>
<dbReference type="Proteomes" id="UP000654370">
    <property type="component" value="Unassembled WGS sequence"/>
</dbReference>
<sequence length="601" mass="66344">MSTPSRPTSFSPRWISPQSLHAQSIPFSTLNFGLTPNMTRLPPPSSNSTVTSPTTLVMTEPMAPPTYPNYLKDSPYAELVKRQYEQRRANSSTDKQRDNVLPGSLDSAPSSVYSAIRKAKLKASGSAFLLSVNNADKLEDLDLRLPSAWNPNDKGQCVELSSDNRRLKYVGVGKDDTDAASVRSNFPMRSQCGIFYFEVEIVSKGRDGYIGIGFCWQSNLLSRLPGWDDHSWGYHGDDGHSFCGSGNGRPYGPKFGTGDTIGCGINFQDMTAFYTKNGVHLGTAFTNIQGASLYPCVGFRTPGEQVEEEKSKVLAEITAIPITETAINGPNPSNASSSSTPAKPVVKHSNPAINNMESTQILHDIVLSYMTHHGFSNAAKTFAKDVAQVRVSNGDAAASELLENEQDMLQRQEIRHAMMAGDVDMAIELCEKHYPSVLDDNDMLLFRLECHKFIELMRRNAEQQGYRAKVSAPTTKAVGSKQDDMEIDDSNVVLQRGYKRRRSVHDEEDASSISSASSAESVDDDDELEGLLSNAMVYGQQLQKNYGKDERPEVQKALVETFSLIAYRDPFQSPVAHVLEERRVDDLVNELNSAILGRLER</sequence>
<dbReference type="InterPro" id="IPR006595">
    <property type="entry name" value="CTLH_C"/>
</dbReference>
<dbReference type="AlphaFoldDB" id="A0A8H7PLQ3"/>
<accession>A0A8H7PLQ3</accession>
<dbReference type="SMART" id="SM00668">
    <property type="entry name" value="CTLH"/>
    <property type="match status" value="1"/>
</dbReference>
<dbReference type="PANTHER" id="PTHR12864">
    <property type="entry name" value="RAN BINDING PROTEIN 9-RELATED"/>
    <property type="match status" value="1"/>
</dbReference>
<dbReference type="InterPro" id="IPR035782">
    <property type="entry name" value="SPRY_RanBP9/10"/>
</dbReference>
<dbReference type="InterPro" id="IPR006594">
    <property type="entry name" value="LisH"/>
</dbReference>
<feature type="domain" description="CTLH" evidence="3">
    <location>
        <begin position="407"/>
        <end position="464"/>
    </location>
</feature>
<comment type="caution">
    <text evidence="4">The sequence shown here is derived from an EMBL/GenBank/DDBJ whole genome shotgun (WGS) entry which is preliminary data.</text>
</comment>
<gene>
    <name evidence="4" type="ORF">INT43_005699</name>
</gene>
<evidence type="ECO:0000256" key="1">
    <source>
        <dbReference type="SAM" id="MobiDB-lite"/>
    </source>
</evidence>
<reference evidence="4" key="1">
    <citation type="submission" date="2020-12" db="EMBL/GenBank/DDBJ databases">
        <title>Metabolic potential, ecology and presence of endohyphal bacteria is reflected in genomic diversity of Mucoromycotina.</title>
        <authorList>
            <person name="Muszewska A."/>
            <person name="Okrasinska A."/>
            <person name="Steczkiewicz K."/>
            <person name="Drgas O."/>
            <person name="Orlowska M."/>
            <person name="Perlinska-Lenart U."/>
            <person name="Aleksandrzak-Piekarczyk T."/>
            <person name="Szatraj K."/>
            <person name="Zielenkiewicz U."/>
            <person name="Pilsyk S."/>
            <person name="Malc E."/>
            <person name="Mieczkowski P."/>
            <person name="Kruszewska J.S."/>
            <person name="Biernat P."/>
            <person name="Pawlowska J."/>
        </authorList>
    </citation>
    <scope>NUCLEOTIDE SEQUENCE</scope>
    <source>
        <strain evidence="4">WA0000067209</strain>
    </source>
</reference>
<feature type="domain" description="B30.2/SPRY" evidence="2">
    <location>
        <begin position="127"/>
        <end position="315"/>
    </location>
</feature>
<dbReference type="OrthoDB" id="25503at2759"/>
<evidence type="ECO:0000259" key="3">
    <source>
        <dbReference type="PROSITE" id="PS50897"/>
    </source>
</evidence>
<dbReference type="Pfam" id="PF10607">
    <property type="entry name" value="CTLH"/>
    <property type="match status" value="1"/>
</dbReference>
<feature type="compositionally biased region" description="Low complexity" evidence="1">
    <location>
        <begin position="511"/>
        <end position="520"/>
    </location>
</feature>
<protein>
    <recommendedName>
        <fullName evidence="6">SPRY-domain-containing protein</fullName>
    </recommendedName>
</protein>
<evidence type="ECO:0000313" key="4">
    <source>
        <dbReference type="EMBL" id="KAG2176459.1"/>
    </source>
</evidence>
<evidence type="ECO:0008006" key="6">
    <source>
        <dbReference type="Google" id="ProtNLM"/>
    </source>
</evidence>
<dbReference type="InterPro" id="IPR050618">
    <property type="entry name" value="Ubq-SigPath_Reg"/>
</dbReference>
<dbReference type="Pfam" id="PF00622">
    <property type="entry name" value="SPRY"/>
    <property type="match status" value="1"/>
</dbReference>
<name>A0A8H7PLQ3_MORIS</name>
<feature type="compositionally biased region" description="Low complexity" evidence="1">
    <location>
        <begin position="325"/>
        <end position="342"/>
    </location>
</feature>
<dbReference type="Gene3D" id="2.60.120.920">
    <property type="match status" value="1"/>
</dbReference>
<dbReference type="EMBL" id="JAEPQZ010000010">
    <property type="protein sequence ID" value="KAG2176459.1"/>
    <property type="molecule type" value="Genomic_DNA"/>
</dbReference>
<dbReference type="InterPro" id="IPR043136">
    <property type="entry name" value="B30.2/SPRY_sf"/>
</dbReference>
<organism evidence="4 5">
    <name type="scientific">Mortierella isabellina</name>
    <name type="common">Filamentous fungus</name>
    <name type="synonym">Umbelopsis isabellina</name>
    <dbReference type="NCBI Taxonomy" id="91625"/>
    <lineage>
        <taxon>Eukaryota</taxon>
        <taxon>Fungi</taxon>
        <taxon>Fungi incertae sedis</taxon>
        <taxon>Mucoromycota</taxon>
        <taxon>Mucoromycotina</taxon>
        <taxon>Umbelopsidomycetes</taxon>
        <taxon>Umbelopsidales</taxon>
        <taxon>Umbelopsidaceae</taxon>
        <taxon>Umbelopsis</taxon>
    </lineage>
</organism>
<dbReference type="InterPro" id="IPR024964">
    <property type="entry name" value="CTLH/CRA"/>
</dbReference>
<keyword evidence="5" id="KW-1185">Reference proteome</keyword>
<feature type="region of interest" description="Disordered" evidence="1">
    <location>
        <begin position="325"/>
        <end position="346"/>
    </location>
</feature>
<dbReference type="SUPFAM" id="SSF49899">
    <property type="entry name" value="Concanavalin A-like lectins/glucanases"/>
    <property type="match status" value="1"/>
</dbReference>
<proteinExistence type="predicted"/>
<dbReference type="SMART" id="SM00449">
    <property type="entry name" value="SPRY"/>
    <property type="match status" value="1"/>
</dbReference>
<dbReference type="PROSITE" id="PS50896">
    <property type="entry name" value="LISH"/>
    <property type="match status" value="1"/>
</dbReference>
<dbReference type="InterPro" id="IPR013320">
    <property type="entry name" value="ConA-like_dom_sf"/>
</dbReference>
<feature type="region of interest" description="Disordered" evidence="1">
    <location>
        <begin position="498"/>
        <end position="525"/>
    </location>
</feature>
<dbReference type="PROSITE" id="PS50188">
    <property type="entry name" value="B302_SPRY"/>
    <property type="match status" value="1"/>
</dbReference>
<dbReference type="PROSITE" id="PS50897">
    <property type="entry name" value="CTLH"/>
    <property type="match status" value="1"/>
</dbReference>
<evidence type="ECO:0000259" key="2">
    <source>
        <dbReference type="PROSITE" id="PS50188"/>
    </source>
</evidence>